<dbReference type="GO" id="GO:0016747">
    <property type="term" value="F:acyltransferase activity, transferring groups other than amino-acyl groups"/>
    <property type="evidence" value="ECO:0007669"/>
    <property type="project" value="InterPro"/>
</dbReference>
<dbReference type="Proteomes" id="UP000682713">
    <property type="component" value="Unassembled WGS sequence"/>
</dbReference>
<accession>A0A942TKP9</accession>
<dbReference type="Gene3D" id="3.40.630.30">
    <property type="match status" value="1"/>
</dbReference>
<keyword evidence="1 4" id="KW-0808">Transferase</keyword>
<dbReference type="CDD" id="cd04301">
    <property type="entry name" value="NAT_SF"/>
    <property type="match status" value="1"/>
</dbReference>
<dbReference type="SUPFAM" id="SSF55729">
    <property type="entry name" value="Acyl-CoA N-acyltransferases (Nat)"/>
    <property type="match status" value="1"/>
</dbReference>
<dbReference type="Pfam" id="PF13527">
    <property type="entry name" value="Acetyltransf_9"/>
    <property type="match status" value="1"/>
</dbReference>
<feature type="domain" description="N-acetyltransferase" evidence="3">
    <location>
        <begin position="7"/>
        <end position="144"/>
    </location>
</feature>
<evidence type="ECO:0000256" key="2">
    <source>
        <dbReference type="ARBA" id="ARBA00023315"/>
    </source>
</evidence>
<keyword evidence="5" id="KW-1185">Reference proteome</keyword>
<keyword evidence="2 4" id="KW-0012">Acyltransferase</keyword>
<comment type="caution">
    <text evidence="4">The sequence shown here is derived from an EMBL/GenBank/DDBJ whole genome shotgun (WGS) entry which is preliminary data.</text>
</comment>
<dbReference type="AlphaFoldDB" id="A0A942TKP9"/>
<organism evidence="4 5">
    <name type="scientific">Lederbergia citrisecunda</name>
    <dbReference type="NCBI Taxonomy" id="2833583"/>
    <lineage>
        <taxon>Bacteria</taxon>
        <taxon>Bacillati</taxon>
        <taxon>Bacillota</taxon>
        <taxon>Bacilli</taxon>
        <taxon>Bacillales</taxon>
        <taxon>Bacillaceae</taxon>
        <taxon>Lederbergia</taxon>
    </lineage>
</organism>
<dbReference type="EC" id="2.3.1.-" evidence="4"/>
<dbReference type="PANTHER" id="PTHR43420">
    <property type="entry name" value="ACETYLTRANSFERASE"/>
    <property type="match status" value="1"/>
</dbReference>
<evidence type="ECO:0000313" key="5">
    <source>
        <dbReference type="Proteomes" id="UP000682713"/>
    </source>
</evidence>
<evidence type="ECO:0000259" key="3">
    <source>
        <dbReference type="PROSITE" id="PS51186"/>
    </source>
</evidence>
<dbReference type="PROSITE" id="PS51186">
    <property type="entry name" value="GNAT"/>
    <property type="match status" value="1"/>
</dbReference>
<dbReference type="InterPro" id="IPR016181">
    <property type="entry name" value="Acyl_CoA_acyltransferase"/>
</dbReference>
<reference evidence="4 5" key="1">
    <citation type="submission" date="2021-05" db="EMBL/GenBank/DDBJ databases">
        <title>Novel Bacillus species.</title>
        <authorList>
            <person name="Liu G."/>
        </authorList>
    </citation>
    <scope>NUCLEOTIDE SEQUENCE [LARGE SCALE GENOMIC DNA]</scope>
    <source>
        <strain evidence="4 5">FJAT-49732</strain>
    </source>
</reference>
<evidence type="ECO:0000313" key="4">
    <source>
        <dbReference type="EMBL" id="MBS4199238.1"/>
    </source>
</evidence>
<gene>
    <name evidence="4" type="ORF">KHA93_06165</name>
</gene>
<sequence length="293" mass="34321">MGKLRFIKDYKGDEGLRKSFNALANNIFGIDFEEWYQKGFWGSHYIPFSYANGDQVIANVSVNILHLMIDGETRKAVQIGTVMTHPDYRNKGLSAALMHKVLQEYEKKSDFIYLFANQSVIDFYPKFGFEAVEEYEYSMEFRSNETPSVSVPKLDVKNVNDLHFIQQFAFERIPLSQKFSTDNAIGIFMFYCLNVFPDDIYFLEKENVIVLFKKEHDHLHIFDIVSKNEFNIQQVLRKITDDSIRKIVFHYTPDYPNIQVERKKYSGSDVLFVKSTSQHRFPLQIKHPLTSQA</sequence>
<name>A0A942TKP9_9BACI</name>
<dbReference type="InterPro" id="IPR000182">
    <property type="entry name" value="GNAT_dom"/>
</dbReference>
<dbReference type="RefSeq" id="WP_213109933.1">
    <property type="nucleotide sequence ID" value="NZ_JAGYPJ010000001.1"/>
</dbReference>
<evidence type="ECO:0000256" key="1">
    <source>
        <dbReference type="ARBA" id="ARBA00022679"/>
    </source>
</evidence>
<proteinExistence type="predicted"/>
<dbReference type="InterPro" id="IPR050680">
    <property type="entry name" value="YpeA/RimI_acetyltransf"/>
</dbReference>
<protein>
    <submittedName>
        <fullName evidence="4">GNAT family N-acetyltransferase</fullName>
        <ecNumber evidence="4">2.3.1.-</ecNumber>
    </submittedName>
</protein>
<dbReference type="EMBL" id="JAGYPJ010000001">
    <property type="protein sequence ID" value="MBS4199238.1"/>
    <property type="molecule type" value="Genomic_DNA"/>
</dbReference>
<dbReference type="PANTHER" id="PTHR43420:SF31">
    <property type="entry name" value="ACETYLTRANSFERASE"/>
    <property type="match status" value="1"/>
</dbReference>